<keyword evidence="1" id="KW-0812">Transmembrane</keyword>
<dbReference type="Proteomes" id="UP000280759">
    <property type="component" value="Unassembled WGS sequence"/>
</dbReference>
<evidence type="ECO:0000313" key="2">
    <source>
        <dbReference type="EMBL" id="MDV5976899.1"/>
    </source>
</evidence>
<dbReference type="Proteomes" id="UP001186118">
    <property type="component" value="Unassembled WGS sequence"/>
</dbReference>
<organism evidence="3 4">
    <name type="scientific">Streptococcus canis</name>
    <dbReference type="NCBI Taxonomy" id="1329"/>
    <lineage>
        <taxon>Bacteria</taxon>
        <taxon>Bacillati</taxon>
        <taxon>Bacillota</taxon>
        <taxon>Bacilli</taxon>
        <taxon>Lactobacillales</taxon>
        <taxon>Streptococcaceae</taxon>
        <taxon>Streptococcus</taxon>
    </lineage>
</organism>
<evidence type="ECO:0000313" key="3">
    <source>
        <dbReference type="EMBL" id="VDC43519.1"/>
    </source>
</evidence>
<dbReference type="EMBL" id="UXEP01000042">
    <property type="protein sequence ID" value="VDC43519.1"/>
    <property type="molecule type" value="Genomic_DNA"/>
</dbReference>
<sequence length="48" mass="5399">MNVGTKIQRERSELLSVYETMQLMLGFGSFLLSLIGLVVIIVKLSNKK</sequence>
<dbReference type="EMBL" id="JAGQEX010000009">
    <property type="protein sequence ID" value="MDV5976899.1"/>
    <property type="molecule type" value="Genomic_DNA"/>
</dbReference>
<keyword evidence="4" id="KW-1185">Reference proteome</keyword>
<dbReference type="RefSeq" id="WP_080504454.1">
    <property type="nucleotide sequence ID" value="NZ_JAGQEX010000009.1"/>
</dbReference>
<reference evidence="3 4" key="1">
    <citation type="submission" date="2018-10" db="EMBL/GenBank/DDBJ databases">
        <authorList>
            <consortium name="Molecular Microbiology and Infection Unit (UMMI)"/>
            <person name="Machado M."/>
        </authorList>
    </citation>
    <scope>NUCLEOTIDE SEQUENCE [LARGE SCALE GENOMIC DNA]</scope>
    <source>
        <strain evidence="3">FMV2238.02</strain>
    </source>
</reference>
<keyword evidence="1" id="KW-0472">Membrane</keyword>
<feature type="transmembrane region" description="Helical" evidence="1">
    <location>
        <begin position="20"/>
        <end position="42"/>
    </location>
</feature>
<evidence type="ECO:0000256" key="1">
    <source>
        <dbReference type="SAM" id="Phobius"/>
    </source>
</evidence>
<evidence type="ECO:0000313" key="4">
    <source>
        <dbReference type="Proteomes" id="UP000280759"/>
    </source>
</evidence>
<keyword evidence="1" id="KW-1133">Transmembrane helix</keyword>
<dbReference type="InterPro" id="IPR031616">
    <property type="entry name" value="BsrE-like"/>
</dbReference>
<protein>
    <submittedName>
        <fullName evidence="2">Holin-like toxin</fullName>
    </submittedName>
</protein>
<accession>A0A3P5Y8Y7</accession>
<name>A0A3P5Y8Y7_STRCB</name>
<dbReference type="GeneID" id="90134399"/>
<dbReference type="AlphaFoldDB" id="A0A3P5Y8Y7"/>
<reference evidence="2" key="2">
    <citation type="submission" date="2021-04" db="EMBL/GenBank/DDBJ databases">
        <title>Draft genomes of 20 S. canis strains.</title>
        <authorList>
            <person name="Pagnossin D."/>
            <person name="Weir W."/>
            <person name="Smith A."/>
            <person name="Ure R."/>
            <person name="Oravcova K."/>
        </authorList>
    </citation>
    <scope>NUCLEOTIDE SEQUENCE</scope>
    <source>
        <strain evidence="2">284</strain>
    </source>
</reference>
<dbReference type="Pfam" id="PF16935">
    <property type="entry name" value="Hol_Tox"/>
    <property type="match status" value="1"/>
</dbReference>
<proteinExistence type="predicted"/>
<gene>
    <name evidence="3" type="ORF">FMV2238Y02_20250</name>
    <name evidence="2" type="ORF">KB584_05400</name>
</gene>